<name>A0A120IAN8_9LACT</name>
<dbReference type="Gene3D" id="3.30.70.1450">
    <property type="entry name" value="Regulator of K+ conductance, C-terminal domain"/>
    <property type="match status" value="2"/>
</dbReference>
<sequence length="469" mass="52746">MEIVIVGGGELGRELSRDLNDEGHEITLIDNRPEIIDQLIEEVDIKGVVGSGTSIDIQREADVDRCRIFIAVTQSDEINLISSNIAKILGAEYCIVRARKEDYALQEPFMKKTFGLNALINQDRETAQHITNVVDFPAANYVEMFNHKKIHLVRIKAASFAEIVGMTMQQIRQQVPNVVVCVLTRAYETIIPRGDTVVLAEDELDVIASDRSLDQFAKLAGHNNELRFKSALVVGGSRVANYLLPAFHARGIRTKVIEQNEERAIALASRFTSVEVILGDGTDQDFLREHRIGNHDLVIALTDNDEENLMVSLFAYHEGVRKNVTKINQPQLTELIDLDHLDALISPRLTISDSIIRRVRTLSTNNRNHLVNYARLNSDQTEALEFIVVASDEVTRAPIKDLPIKDSVVIGAIIRDGEMIFPTGDDYFVAEDHVLIISVGEKMLTLDHILKKHSPSFYQRLLNWGREQE</sequence>
<keyword evidence="5" id="KW-0520">NAD</keyword>
<keyword evidence="2" id="KW-0813">Transport</keyword>
<proteinExistence type="predicted"/>
<dbReference type="PANTHER" id="PTHR43833">
    <property type="entry name" value="POTASSIUM CHANNEL PROTEIN 2-RELATED-RELATED"/>
    <property type="match status" value="1"/>
</dbReference>
<dbReference type="GO" id="GO:0015079">
    <property type="term" value="F:potassium ion transmembrane transporter activity"/>
    <property type="evidence" value="ECO:0007669"/>
    <property type="project" value="InterPro"/>
</dbReference>
<evidence type="ECO:0000259" key="7">
    <source>
        <dbReference type="PROSITE" id="PS51201"/>
    </source>
</evidence>
<accession>A0A120IAN8</accession>
<evidence type="ECO:0000256" key="6">
    <source>
        <dbReference type="ARBA" id="ARBA00023065"/>
    </source>
</evidence>
<dbReference type="RefSeq" id="WP_067977337.1">
    <property type="nucleotide sequence ID" value="NZ_CP014163.1"/>
</dbReference>
<dbReference type="Pfam" id="PF02080">
    <property type="entry name" value="TrkA_C"/>
    <property type="match status" value="1"/>
</dbReference>
<feature type="domain" description="RCK N-terminal" evidence="7">
    <location>
        <begin position="1"/>
        <end position="120"/>
    </location>
</feature>
<evidence type="ECO:0000259" key="8">
    <source>
        <dbReference type="PROSITE" id="PS51202"/>
    </source>
</evidence>
<dbReference type="Proteomes" id="UP000062260">
    <property type="component" value="Chromosome"/>
</dbReference>
<dbReference type="EMBL" id="CP014163">
    <property type="protein sequence ID" value="AMB98678.1"/>
    <property type="molecule type" value="Genomic_DNA"/>
</dbReference>
<dbReference type="SUPFAM" id="SSF51735">
    <property type="entry name" value="NAD(P)-binding Rossmann-fold domains"/>
    <property type="match status" value="2"/>
</dbReference>
<reference evidence="9 10" key="1">
    <citation type="journal article" date="2016" name="Genome Announc.">
        <title>Complete Genome Sequences of Aerococcus christensenii CCUG 28831T, Aerococcus sanguinicola CCUG 43001T, Aerococcus urinae CCUG 36881T, Aerococcus urinaeequi CCUG 28094T, Aerococcus urinaehominis CCUG 42038 BT, and Aerococcus viridans CCUG 4311T.</title>
        <authorList>
            <person name="Carkaci D."/>
            <person name="Dargis R."/>
            <person name="Nielsen X.C."/>
            <person name="Skovgaard O."/>
            <person name="Fuursted K."/>
            <person name="Christensen J.J."/>
        </authorList>
    </citation>
    <scope>NUCLEOTIDE SEQUENCE [LARGE SCALE GENOMIC DNA]</scope>
    <source>
        <strain evidence="9 10">CCUG42038B</strain>
    </source>
</reference>
<dbReference type="AlphaFoldDB" id="A0A120IAN8"/>
<dbReference type="Gene3D" id="3.40.50.720">
    <property type="entry name" value="NAD(P)-binding Rossmann-like Domain"/>
    <property type="match status" value="2"/>
</dbReference>
<evidence type="ECO:0000256" key="4">
    <source>
        <dbReference type="ARBA" id="ARBA00022958"/>
    </source>
</evidence>
<reference evidence="10" key="2">
    <citation type="submission" date="2016-01" db="EMBL/GenBank/DDBJ databases">
        <title>Six Aerococcus type strain genome sequencing and assembly using PacBio and Illumina Hiseq.</title>
        <authorList>
            <person name="Carkaci D."/>
            <person name="Dargis R."/>
            <person name="Nielsen X.C."/>
            <person name="Skovgaard O."/>
            <person name="Fuursted K."/>
            <person name="Christensen J.J."/>
        </authorList>
    </citation>
    <scope>NUCLEOTIDE SEQUENCE [LARGE SCALE GENOMIC DNA]</scope>
    <source>
        <strain evidence="10">CCUG42038B</strain>
    </source>
</reference>
<keyword evidence="10" id="KW-1185">Reference proteome</keyword>
<dbReference type="InterPro" id="IPR050721">
    <property type="entry name" value="Trk_Ktr_HKT_K-transport"/>
</dbReference>
<dbReference type="STRING" id="128944.AWM75_01120"/>
<dbReference type="PANTHER" id="PTHR43833:SF5">
    <property type="entry name" value="TRK SYSTEM POTASSIUM UPTAKE PROTEIN TRKA"/>
    <property type="match status" value="1"/>
</dbReference>
<evidence type="ECO:0000256" key="5">
    <source>
        <dbReference type="ARBA" id="ARBA00023027"/>
    </source>
</evidence>
<evidence type="ECO:0000313" key="10">
    <source>
        <dbReference type="Proteomes" id="UP000062260"/>
    </source>
</evidence>
<feature type="domain" description="RCK C-terminal" evidence="8">
    <location>
        <begin position="371"/>
        <end position="452"/>
    </location>
</feature>
<protein>
    <recommendedName>
        <fullName evidence="1">Trk system potassium uptake protein TrkA</fullName>
    </recommendedName>
</protein>
<dbReference type="NCBIfam" id="NF007039">
    <property type="entry name" value="PRK09496.3-2"/>
    <property type="match status" value="1"/>
</dbReference>
<dbReference type="KEGG" id="auh:AWM75_01120"/>
<dbReference type="PROSITE" id="PS51202">
    <property type="entry name" value="RCK_C"/>
    <property type="match status" value="2"/>
</dbReference>
<dbReference type="InterPro" id="IPR006037">
    <property type="entry name" value="RCK_C"/>
</dbReference>
<evidence type="ECO:0000256" key="2">
    <source>
        <dbReference type="ARBA" id="ARBA00022448"/>
    </source>
</evidence>
<dbReference type="InterPro" id="IPR036721">
    <property type="entry name" value="RCK_C_sf"/>
</dbReference>
<keyword evidence="3" id="KW-0633">Potassium transport</keyword>
<keyword evidence="4" id="KW-0630">Potassium</keyword>
<dbReference type="Pfam" id="PF02254">
    <property type="entry name" value="TrkA_N"/>
    <property type="match status" value="2"/>
</dbReference>
<organism evidence="9 10">
    <name type="scientific">Aerococcus urinaehominis</name>
    <dbReference type="NCBI Taxonomy" id="128944"/>
    <lineage>
        <taxon>Bacteria</taxon>
        <taxon>Bacillati</taxon>
        <taxon>Bacillota</taxon>
        <taxon>Bacilli</taxon>
        <taxon>Lactobacillales</taxon>
        <taxon>Aerococcaceae</taxon>
        <taxon>Aerococcus</taxon>
    </lineage>
</organism>
<dbReference type="InterPro" id="IPR003148">
    <property type="entry name" value="RCK_N"/>
</dbReference>
<dbReference type="NCBIfam" id="NF007033">
    <property type="entry name" value="PRK09496.1-5"/>
    <property type="match status" value="1"/>
</dbReference>
<evidence type="ECO:0000256" key="1">
    <source>
        <dbReference type="ARBA" id="ARBA00017378"/>
    </source>
</evidence>
<feature type="domain" description="RCK C-terminal" evidence="8">
    <location>
        <begin position="140"/>
        <end position="222"/>
    </location>
</feature>
<dbReference type="SUPFAM" id="SSF116726">
    <property type="entry name" value="TrkA C-terminal domain-like"/>
    <property type="match status" value="2"/>
</dbReference>
<dbReference type="GO" id="GO:0005886">
    <property type="term" value="C:plasma membrane"/>
    <property type="evidence" value="ECO:0007669"/>
    <property type="project" value="InterPro"/>
</dbReference>
<gene>
    <name evidence="9" type="ORF">AWM75_01120</name>
</gene>
<keyword evidence="6" id="KW-0406">Ion transport</keyword>
<dbReference type="PROSITE" id="PS51201">
    <property type="entry name" value="RCK_N"/>
    <property type="match status" value="2"/>
</dbReference>
<evidence type="ECO:0000256" key="3">
    <source>
        <dbReference type="ARBA" id="ARBA00022538"/>
    </source>
</evidence>
<dbReference type="PRINTS" id="PR00335">
    <property type="entry name" value="KUPTAKETRKA"/>
</dbReference>
<dbReference type="InterPro" id="IPR006036">
    <property type="entry name" value="K_uptake_TrkA"/>
</dbReference>
<dbReference type="OrthoDB" id="9775180at2"/>
<evidence type="ECO:0000313" key="9">
    <source>
        <dbReference type="EMBL" id="AMB98678.1"/>
    </source>
</evidence>
<feature type="domain" description="RCK N-terminal" evidence="7">
    <location>
        <begin position="228"/>
        <end position="356"/>
    </location>
</feature>
<dbReference type="InterPro" id="IPR036291">
    <property type="entry name" value="NAD(P)-bd_dom_sf"/>
</dbReference>